<keyword evidence="6 7" id="KW-0460">Magnesium</keyword>
<feature type="binding site" evidence="7">
    <location>
        <position position="4"/>
    </location>
    <ligand>
        <name>Mg(2+)</name>
        <dbReference type="ChEBI" id="CHEBI:18420"/>
    </ligand>
</feature>
<dbReference type="GO" id="GO:0090729">
    <property type="term" value="F:toxin activity"/>
    <property type="evidence" value="ECO:0007669"/>
    <property type="project" value="UniProtKB-KW"/>
</dbReference>
<keyword evidence="7" id="KW-0800">Toxin</keyword>
<evidence type="ECO:0000256" key="3">
    <source>
        <dbReference type="ARBA" id="ARBA00022722"/>
    </source>
</evidence>
<dbReference type="InterPro" id="IPR022907">
    <property type="entry name" value="VapC_family"/>
</dbReference>
<comment type="caution">
    <text evidence="9">The sequence shown here is derived from an EMBL/GenBank/DDBJ whole genome shotgun (WGS) entry which is preliminary data.</text>
</comment>
<feature type="binding site" evidence="7">
    <location>
        <position position="99"/>
    </location>
    <ligand>
        <name>Mg(2+)</name>
        <dbReference type="ChEBI" id="CHEBI:18420"/>
    </ligand>
</feature>
<comment type="similarity">
    <text evidence="7">Belongs to the PINc/VapC protein family.</text>
</comment>
<dbReference type="InterPro" id="IPR029060">
    <property type="entry name" value="PIN-like_dom_sf"/>
</dbReference>
<keyword evidence="4 7" id="KW-0479">Metal-binding</keyword>
<evidence type="ECO:0000256" key="5">
    <source>
        <dbReference type="ARBA" id="ARBA00022801"/>
    </source>
</evidence>
<dbReference type="Proteomes" id="UP001229081">
    <property type="component" value="Unassembled WGS sequence"/>
</dbReference>
<dbReference type="SUPFAM" id="SSF88723">
    <property type="entry name" value="PIN domain-like"/>
    <property type="match status" value="1"/>
</dbReference>
<evidence type="ECO:0000256" key="4">
    <source>
        <dbReference type="ARBA" id="ARBA00022723"/>
    </source>
</evidence>
<dbReference type="CDD" id="cd09871">
    <property type="entry name" value="PIN_MtVapC28-VapC30-like"/>
    <property type="match status" value="1"/>
</dbReference>
<gene>
    <name evidence="7" type="primary">vapC</name>
    <name evidence="9" type="ORF">QXL92_33070</name>
</gene>
<evidence type="ECO:0000256" key="1">
    <source>
        <dbReference type="ARBA" id="ARBA00001946"/>
    </source>
</evidence>
<dbReference type="Gene3D" id="3.40.50.1010">
    <property type="entry name" value="5'-nuclease"/>
    <property type="match status" value="1"/>
</dbReference>
<dbReference type="EC" id="3.1.-.-" evidence="7"/>
<evidence type="ECO:0000313" key="9">
    <source>
        <dbReference type="EMBL" id="MDP7739563.1"/>
    </source>
</evidence>
<organism evidence="9 10">
    <name type="scientific">Mycobacterium paragordonae</name>
    <dbReference type="NCBI Taxonomy" id="1389713"/>
    <lineage>
        <taxon>Bacteria</taxon>
        <taxon>Bacillati</taxon>
        <taxon>Actinomycetota</taxon>
        <taxon>Actinomycetes</taxon>
        <taxon>Mycobacteriales</taxon>
        <taxon>Mycobacteriaceae</taxon>
        <taxon>Mycobacterium</taxon>
    </lineage>
</organism>
<sequence length="144" mass="15472">MIVDTSAIVALAQQEPQAVQIAAALLRDRQPAIPAPSATECLIVLTSRLGPPGRTAYERIRSEFNITISQYTADHVIAALHAFTRFGKGRHPAALNFGDCMAYGTAQVSGEPLLAIGDDFTRTDLEFDGGVVGYWPQTLTSSRP</sequence>
<keyword evidence="2 7" id="KW-1277">Toxin-antitoxin system</keyword>
<dbReference type="GO" id="GO:0004540">
    <property type="term" value="F:RNA nuclease activity"/>
    <property type="evidence" value="ECO:0007669"/>
    <property type="project" value="InterPro"/>
</dbReference>
<proteinExistence type="inferred from homology"/>
<evidence type="ECO:0000259" key="8">
    <source>
        <dbReference type="Pfam" id="PF01850"/>
    </source>
</evidence>
<protein>
    <recommendedName>
        <fullName evidence="7">Ribonuclease VapC</fullName>
        <shortName evidence="7">RNase VapC</shortName>
        <ecNumber evidence="7">3.1.-.-</ecNumber>
    </recommendedName>
    <alternativeName>
        <fullName evidence="7">Toxin VapC</fullName>
    </alternativeName>
</protein>
<dbReference type="HAMAP" id="MF_00265">
    <property type="entry name" value="VapC_Nob1"/>
    <property type="match status" value="1"/>
</dbReference>
<keyword evidence="3 7" id="KW-0540">Nuclease</keyword>
<evidence type="ECO:0000256" key="2">
    <source>
        <dbReference type="ARBA" id="ARBA00022649"/>
    </source>
</evidence>
<comment type="cofactor">
    <cofactor evidence="1 7">
        <name>Mg(2+)</name>
        <dbReference type="ChEBI" id="CHEBI:18420"/>
    </cofactor>
</comment>
<dbReference type="EMBL" id="JAUFSA010000006">
    <property type="protein sequence ID" value="MDP7739563.1"/>
    <property type="molecule type" value="Genomic_DNA"/>
</dbReference>
<evidence type="ECO:0000313" key="10">
    <source>
        <dbReference type="Proteomes" id="UP001229081"/>
    </source>
</evidence>
<dbReference type="InterPro" id="IPR002716">
    <property type="entry name" value="PIN_dom"/>
</dbReference>
<dbReference type="AlphaFoldDB" id="A0AAJ1W6V4"/>
<reference evidence="9" key="1">
    <citation type="submission" date="2023-06" db="EMBL/GenBank/DDBJ databases">
        <title>Identification of two novel mycobacterium reveal diversities and complexities of Mycobacterium gordonae clade.</title>
        <authorList>
            <person name="Matsumoto Y."/>
            <person name="Nakamura S."/>
            <person name="Motooka D."/>
            <person name="Fukushima K."/>
        </authorList>
    </citation>
    <scope>NUCLEOTIDE SEQUENCE</scope>
    <source>
        <strain evidence="9">TY812</strain>
    </source>
</reference>
<dbReference type="Pfam" id="PF01850">
    <property type="entry name" value="PIN"/>
    <property type="match status" value="1"/>
</dbReference>
<comment type="function">
    <text evidence="7">Toxic component of a toxin-antitoxin (TA) system. An RNase.</text>
</comment>
<accession>A0AAJ1W6V4</accession>
<name>A0AAJ1W6V4_9MYCO</name>
<evidence type="ECO:0000256" key="6">
    <source>
        <dbReference type="ARBA" id="ARBA00022842"/>
    </source>
</evidence>
<keyword evidence="5 7" id="KW-0378">Hydrolase</keyword>
<dbReference type="GO" id="GO:0000287">
    <property type="term" value="F:magnesium ion binding"/>
    <property type="evidence" value="ECO:0007669"/>
    <property type="project" value="UniProtKB-UniRule"/>
</dbReference>
<dbReference type="RefSeq" id="WP_306255985.1">
    <property type="nucleotide sequence ID" value="NZ_JAUFSA010000006.1"/>
</dbReference>
<evidence type="ECO:0000256" key="7">
    <source>
        <dbReference type="HAMAP-Rule" id="MF_00265"/>
    </source>
</evidence>
<dbReference type="GO" id="GO:0016787">
    <property type="term" value="F:hydrolase activity"/>
    <property type="evidence" value="ECO:0007669"/>
    <property type="project" value="UniProtKB-KW"/>
</dbReference>
<feature type="domain" description="PIN" evidence="8">
    <location>
        <begin position="1"/>
        <end position="124"/>
    </location>
</feature>